<dbReference type="InterPro" id="IPR050228">
    <property type="entry name" value="Carboxylesterase_BioH"/>
</dbReference>
<dbReference type="PANTHER" id="PTHR43194:SF2">
    <property type="entry name" value="PEROXISOMAL MEMBRANE PROTEIN LPX1"/>
    <property type="match status" value="1"/>
</dbReference>
<dbReference type="InterPro" id="IPR000639">
    <property type="entry name" value="Epox_hydrolase-like"/>
</dbReference>
<evidence type="ECO:0000313" key="3">
    <source>
        <dbReference type="Proteomes" id="UP000309215"/>
    </source>
</evidence>
<dbReference type="AlphaFoldDB" id="A0A4U1J1K5"/>
<dbReference type="SUPFAM" id="SSF53474">
    <property type="entry name" value="alpha/beta-Hydrolases"/>
    <property type="match status" value="1"/>
</dbReference>
<name>A0A4U1J1K5_9BACT</name>
<dbReference type="PANTHER" id="PTHR43194">
    <property type="entry name" value="HYDROLASE ALPHA/BETA FOLD FAMILY"/>
    <property type="match status" value="1"/>
</dbReference>
<dbReference type="Pfam" id="PF00561">
    <property type="entry name" value="Abhydrolase_1"/>
    <property type="match status" value="1"/>
</dbReference>
<dbReference type="Gene3D" id="3.40.50.1820">
    <property type="entry name" value="alpha/beta hydrolase"/>
    <property type="match status" value="1"/>
</dbReference>
<dbReference type="Proteomes" id="UP000309215">
    <property type="component" value="Unassembled WGS sequence"/>
</dbReference>
<protein>
    <submittedName>
        <fullName evidence="2">Alpha/beta hydrolase</fullName>
    </submittedName>
</protein>
<dbReference type="EMBL" id="SSMQ01000043">
    <property type="protein sequence ID" value="TKD00919.1"/>
    <property type="molecule type" value="Genomic_DNA"/>
</dbReference>
<accession>A0A4U1J1K5</accession>
<comment type="caution">
    <text evidence="2">The sequence shown here is derived from an EMBL/GenBank/DDBJ whole genome shotgun (WGS) entry which is preliminary data.</text>
</comment>
<dbReference type="PRINTS" id="PR00412">
    <property type="entry name" value="EPOXHYDRLASE"/>
</dbReference>
<dbReference type="PRINTS" id="PR00111">
    <property type="entry name" value="ABHYDROLASE"/>
</dbReference>
<dbReference type="RefSeq" id="WP_136933058.1">
    <property type="nucleotide sequence ID" value="NZ_SSMQ01000043.1"/>
</dbReference>
<proteinExistence type="predicted"/>
<keyword evidence="2" id="KW-0378">Hydrolase</keyword>
<dbReference type="InterPro" id="IPR000073">
    <property type="entry name" value="AB_hydrolase_1"/>
</dbReference>
<evidence type="ECO:0000259" key="1">
    <source>
        <dbReference type="Pfam" id="PF00561"/>
    </source>
</evidence>
<dbReference type="OrthoDB" id="5342129at2"/>
<evidence type="ECO:0000313" key="2">
    <source>
        <dbReference type="EMBL" id="TKD00919.1"/>
    </source>
</evidence>
<dbReference type="InterPro" id="IPR029058">
    <property type="entry name" value="AB_hydrolase_fold"/>
</dbReference>
<gene>
    <name evidence="2" type="ORF">E8A74_32780</name>
</gene>
<reference evidence="2 3" key="1">
    <citation type="submission" date="2019-04" db="EMBL/GenBank/DDBJ databases">
        <authorList>
            <person name="Li Y."/>
            <person name="Wang J."/>
        </authorList>
    </citation>
    <scope>NUCLEOTIDE SEQUENCE [LARGE SCALE GENOMIC DNA]</scope>
    <source>
        <strain evidence="2 3">DSM 14668</strain>
    </source>
</reference>
<sequence>MALRPFERLPYEALPALPRIPHGYHRAEARRVQVSSRIFGDVGVHVRVVGSGPPLLLVHGLMTSSYSFRYVLEPLGRFFRVFAPDLPGAGRSDKPTRADFSPRSFGTFLAELQQALGIRGCAVMGNSLGGYVAMHLALEDPAAVSRLVVNHAPGTPEPRYVALRAMLSTGAGRALLRYLVQRDPRRWVYRNVHYHDERLKSREELDEYGAPLATDAGLACFTKSLHETLAPAGFHAFVDELGRAPFPVPLLFVYARKDPVVSPRVGEALHRLARGSELRYLEGTSHFSHVDSPDRMVETILPFLRAAEDPERAGASLGG</sequence>
<keyword evidence="3" id="KW-1185">Reference proteome</keyword>
<feature type="domain" description="AB hydrolase-1" evidence="1">
    <location>
        <begin position="53"/>
        <end position="293"/>
    </location>
</feature>
<dbReference type="GO" id="GO:0016787">
    <property type="term" value="F:hydrolase activity"/>
    <property type="evidence" value="ECO:0007669"/>
    <property type="project" value="UniProtKB-KW"/>
</dbReference>
<organism evidence="2 3">
    <name type="scientific">Polyangium fumosum</name>
    <dbReference type="NCBI Taxonomy" id="889272"/>
    <lineage>
        <taxon>Bacteria</taxon>
        <taxon>Pseudomonadati</taxon>
        <taxon>Myxococcota</taxon>
        <taxon>Polyangia</taxon>
        <taxon>Polyangiales</taxon>
        <taxon>Polyangiaceae</taxon>
        <taxon>Polyangium</taxon>
    </lineage>
</organism>